<dbReference type="PROSITE" id="PS51257">
    <property type="entry name" value="PROKAR_LIPOPROTEIN"/>
    <property type="match status" value="1"/>
</dbReference>
<keyword evidence="1" id="KW-0732">Signal</keyword>
<accession>A0A4Y9R254</accession>
<dbReference type="RefSeq" id="WP_135120077.1">
    <property type="nucleotide sequence ID" value="NZ_SPQZ01000003.1"/>
</dbReference>
<reference evidence="2 3" key="1">
    <citation type="journal article" date="2018" name="J. Microbiol.">
        <title>Leifsonia flava sp. nov., a novel actinobacterium isolated from the rhizosphere of Aquilegia viridiflora.</title>
        <authorList>
            <person name="Cai Y."/>
            <person name="Tao W.Z."/>
            <person name="Ma Y.J."/>
            <person name="Cheng J."/>
            <person name="Zhang M.Y."/>
            <person name="Zhang Y.X."/>
        </authorList>
    </citation>
    <scope>NUCLEOTIDE SEQUENCE [LARGE SCALE GENOMIC DNA]</scope>
    <source>
        <strain evidence="2 3">SYP-B2174</strain>
    </source>
</reference>
<organism evidence="2 3">
    <name type="scientific">Orlajensenia leifsoniae</name>
    <dbReference type="NCBI Taxonomy" id="2561933"/>
    <lineage>
        <taxon>Bacteria</taxon>
        <taxon>Bacillati</taxon>
        <taxon>Actinomycetota</taxon>
        <taxon>Actinomycetes</taxon>
        <taxon>Micrococcales</taxon>
        <taxon>Microbacteriaceae</taxon>
        <taxon>Orlajensenia</taxon>
    </lineage>
</organism>
<dbReference type="EMBL" id="SPQZ01000003">
    <property type="protein sequence ID" value="TFV98072.1"/>
    <property type="molecule type" value="Genomic_DNA"/>
</dbReference>
<evidence type="ECO:0008006" key="4">
    <source>
        <dbReference type="Google" id="ProtNLM"/>
    </source>
</evidence>
<proteinExistence type="predicted"/>
<name>A0A4Y9R254_9MICO</name>
<keyword evidence="3" id="KW-1185">Reference proteome</keyword>
<feature type="signal peptide" evidence="1">
    <location>
        <begin position="1"/>
        <end position="26"/>
    </location>
</feature>
<gene>
    <name evidence="2" type="ORF">E4M00_08515</name>
</gene>
<evidence type="ECO:0000256" key="1">
    <source>
        <dbReference type="SAM" id="SignalP"/>
    </source>
</evidence>
<sequence>MKTTRPAIVAALAVSAALLFTGCASGSSSDSTASAQNCDTLQSEVRDINNGAQNTLAGDLSAGQADAKTYFDGLGDRVDTLSDEWDDNKDVEQALESFGDALDAGEDYIETVPTDPEQLDADAQTKAMTDISDAAAAVNDACSAKK</sequence>
<comment type="caution">
    <text evidence="2">The sequence shown here is derived from an EMBL/GenBank/DDBJ whole genome shotgun (WGS) entry which is preliminary data.</text>
</comment>
<dbReference type="AlphaFoldDB" id="A0A4Y9R254"/>
<evidence type="ECO:0000313" key="2">
    <source>
        <dbReference type="EMBL" id="TFV98072.1"/>
    </source>
</evidence>
<protein>
    <recommendedName>
        <fullName evidence="4">Secreted protein</fullName>
    </recommendedName>
</protein>
<feature type="chain" id="PRO_5021299617" description="Secreted protein" evidence="1">
    <location>
        <begin position="27"/>
        <end position="146"/>
    </location>
</feature>
<dbReference type="Proteomes" id="UP000298127">
    <property type="component" value="Unassembled WGS sequence"/>
</dbReference>
<evidence type="ECO:0000313" key="3">
    <source>
        <dbReference type="Proteomes" id="UP000298127"/>
    </source>
</evidence>